<evidence type="ECO:0000256" key="4">
    <source>
        <dbReference type="ARBA" id="ARBA00022989"/>
    </source>
</evidence>
<feature type="transmembrane region" description="Helical" evidence="6">
    <location>
        <begin position="67"/>
        <end position="87"/>
    </location>
</feature>
<dbReference type="Gene3D" id="1.10.3730.20">
    <property type="match status" value="1"/>
</dbReference>
<feature type="transmembrane region" description="Helical" evidence="6">
    <location>
        <begin position="122"/>
        <end position="141"/>
    </location>
</feature>
<protein>
    <recommendedName>
        <fullName evidence="7">EamA domain-containing protein</fullName>
    </recommendedName>
</protein>
<evidence type="ECO:0000259" key="7">
    <source>
        <dbReference type="Pfam" id="PF00892"/>
    </source>
</evidence>
<evidence type="ECO:0000313" key="8">
    <source>
        <dbReference type="EMBL" id="GAJ40735.1"/>
    </source>
</evidence>
<evidence type="ECO:0000313" key="9">
    <source>
        <dbReference type="Proteomes" id="UP000023561"/>
    </source>
</evidence>
<reference evidence="8 9" key="1">
    <citation type="submission" date="2014-04" db="EMBL/GenBank/DDBJ databases">
        <title>Whole genome shotgun sequence of Geobacillus caldoxylosilyticus NBRC 107762.</title>
        <authorList>
            <person name="Hosoyama A."/>
            <person name="Hosoyama Y."/>
            <person name="Katano-Makiyama Y."/>
            <person name="Tsuchikane K."/>
            <person name="Ohji S."/>
            <person name="Ichikawa N."/>
            <person name="Yamazoe A."/>
            <person name="Fujita N."/>
        </authorList>
    </citation>
    <scope>NUCLEOTIDE SEQUENCE [LARGE SCALE GENOMIC DNA]</scope>
    <source>
        <strain evidence="8 9">NBRC 107762</strain>
    </source>
</reference>
<feature type="transmembrane region" description="Helical" evidence="6">
    <location>
        <begin position="240"/>
        <end position="257"/>
    </location>
</feature>
<feature type="transmembrane region" description="Helical" evidence="6">
    <location>
        <begin position="180"/>
        <end position="202"/>
    </location>
</feature>
<proteinExistence type="inferred from homology"/>
<dbReference type="GO" id="GO:0016020">
    <property type="term" value="C:membrane"/>
    <property type="evidence" value="ECO:0007669"/>
    <property type="project" value="UniProtKB-SubCell"/>
</dbReference>
<dbReference type="OrthoDB" id="510638at2"/>
<keyword evidence="9" id="KW-1185">Reference proteome</keyword>
<evidence type="ECO:0000256" key="1">
    <source>
        <dbReference type="ARBA" id="ARBA00004127"/>
    </source>
</evidence>
<dbReference type="InterPro" id="IPR050638">
    <property type="entry name" value="AA-Vitamin_Transporters"/>
</dbReference>
<feature type="transmembrane region" description="Helical" evidence="6">
    <location>
        <begin position="93"/>
        <end position="113"/>
    </location>
</feature>
<feature type="transmembrane region" description="Helical" evidence="6">
    <location>
        <begin position="263"/>
        <end position="281"/>
    </location>
</feature>
<dbReference type="PANTHER" id="PTHR32322:SF9">
    <property type="entry name" value="AMINO-ACID METABOLITE EFFLUX PUMP-RELATED"/>
    <property type="match status" value="1"/>
</dbReference>
<dbReference type="EMBL" id="BAWO01000050">
    <property type="protein sequence ID" value="GAJ40735.1"/>
    <property type="molecule type" value="Genomic_DNA"/>
</dbReference>
<feature type="transmembrane region" description="Helical" evidence="6">
    <location>
        <begin position="208"/>
        <end position="233"/>
    </location>
</feature>
<feature type="transmembrane region" description="Helical" evidence="6">
    <location>
        <begin position="147"/>
        <end position="168"/>
    </location>
</feature>
<feature type="domain" description="EamA" evidence="7">
    <location>
        <begin position="150"/>
        <end position="282"/>
    </location>
</feature>
<sequence length="296" mass="31777">MNTKEIAALFLLAALWGASFLFMRISAPAIGPVLTIELRVLIAGILLLLYVWMFKKSVELKAYWKEYLIVGALNAAIPFTLIAAATLHLPASVAAILNSTTPLFTALVSRWFLHEPLYAKKWIGIALGTVGVFALVGWSPVPLSTQTVFSALLSILAAFSYGCGGVYAKKAFTGVSSLSLSIGQQLGAAAVLIPLAAFAIPTKPVSPLVIYSVLGLAVFCTAIAYLFYFYLLANVGPTKTLSVTFLVPVFGVIWGMIFLHEKITIGMLGGLAIILTSIFLLSDVKINVKRQEYIKG</sequence>
<evidence type="ECO:0000256" key="6">
    <source>
        <dbReference type="SAM" id="Phobius"/>
    </source>
</evidence>
<dbReference type="Pfam" id="PF00892">
    <property type="entry name" value="EamA"/>
    <property type="match status" value="2"/>
</dbReference>
<dbReference type="PANTHER" id="PTHR32322">
    <property type="entry name" value="INNER MEMBRANE TRANSPORTER"/>
    <property type="match status" value="1"/>
</dbReference>
<gene>
    <name evidence="8" type="ORF">GCA01S_050_00030</name>
</gene>
<dbReference type="Proteomes" id="UP000023561">
    <property type="component" value="Unassembled WGS sequence"/>
</dbReference>
<dbReference type="SUPFAM" id="SSF103481">
    <property type="entry name" value="Multidrug resistance efflux transporter EmrE"/>
    <property type="match status" value="2"/>
</dbReference>
<keyword evidence="5 6" id="KW-0472">Membrane</keyword>
<name>A0A023DHH9_9BACL</name>
<comment type="caution">
    <text evidence="8">The sequence shown here is derived from an EMBL/GenBank/DDBJ whole genome shotgun (WGS) entry which is preliminary data.</text>
</comment>
<evidence type="ECO:0000256" key="2">
    <source>
        <dbReference type="ARBA" id="ARBA00007362"/>
    </source>
</evidence>
<evidence type="ECO:0000256" key="5">
    <source>
        <dbReference type="ARBA" id="ARBA00023136"/>
    </source>
</evidence>
<dbReference type="InterPro" id="IPR037185">
    <property type="entry name" value="EmrE-like"/>
</dbReference>
<feature type="transmembrane region" description="Helical" evidence="6">
    <location>
        <begin position="38"/>
        <end position="55"/>
    </location>
</feature>
<organism evidence="8 9">
    <name type="scientific">Parageobacillus caldoxylosilyticus NBRC 107762</name>
    <dbReference type="NCBI Taxonomy" id="1220594"/>
    <lineage>
        <taxon>Bacteria</taxon>
        <taxon>Bacillati</taxon>
        <taxon>Bacillota</taxon>
        <taxon>Bacilli</taxon>
        <taxon>Bacillales</taxon>
        <taxon>Anoxybacillaceae</taxon>
        <taxon>Saccharococcus</taxon>
    </lineage>
</organism>
<feature type="domain" description="EamA" evidence="7">
    <location>
        <begin position="6"/>
        <end position="135"/>
    </location>
</feature>
<comment type="subcellular location">
    <subcellularLocation>
        <location evidence="1">Endomembrane system</location>
        <topology evidence="1">Multi-pass membrane protein</topology>
    </subcellularLocation>
</comment>
<dbReference type="InterPro" id="IPR000620">
    <property type="entry name" value="EamA_dom"/>
</dbReference>
<comment type="similarity">
    <text evidence="2">Belongs to the EamA transporter family.</text>
</comment>
<evidence type="ECO:0000256" key="3">
    <source>
        <dbReference type="ARBA" id="ARBA00022692"/>
    </source>
</evidence>
<keyword evidence="3 6" id="KW-0812">Transmembrane</keyword>
<dbReference type="AlphaFoldDB" id="A0A023DHH9"/>
<dbReference type="RefSeq" id="WP_042410673.1">
    <property type="nucleotide sequence ID" value="NZ_BAWO01000050.1"/>
</dbReference>
<accession>A0A023DHH9</accession>
<keyword evidence="4 6" id="KW-1133">Transmembrane helix</keyword>